<dbReference type="AlphaFoldDB" id="Q0U7T0"/>
<gene>
    <name evidence="1" type="ORF">SNOG_12184</name>
</gene>
<dbReference type="RefSeq" id="XP_001802413.1">
    <property type="nucleotide sequence ID" value="XM_001802361.1"/>
</dbReference>
<sequence>MVMMGSNLLSYRLAGLADSVLGGFGPPCLRNA</sequence>
<accession>Q0U7T0</accession>
<protein>
    <submittedName>
        <fullName evidence="1">Uncharacterized protein</fullName>
    </submittedName>
</protein>
<reference evidence="2" key="1">
    <citation type="journal article" date="2007" name="Plant Cell">
        <title>Dothideomycete-plant interactions illuminated by genome sequencing and EST analysis of the wheat pathogen Stagonospora nodorum.</title>
        <authorList>
            <person name="Hane J.K."/>
            <person name="Lowe R.G."/>
            <person name="Solomon P.S."/>
            <person name="Tan K.C."/>
            <person name="Schoch C.L."/>
            <person name="Spatafora J.W."/>
            <person name="Crous P.W."/>
            <person name="Kodira C."/>
            <person name="Birren B.W."/>
            <person name="Galagan J.E."/>
            <person name="Torriani S.F."/>
            <person name="McDonald B.A."/>
            <person name="Oliver R.P."/>
        </authorList>
    </citation>
    <scope>NUCLEOTIDE SEQUENCE [LARGE SCALE GENOMIC DNA]</scope>
    <source>
        <strain evidence="2">SN15 / ATCC MYA-4574 / FGSC 10173</strain>
    </source>
</reference>
<dbReference type="KEGG" id="pno:SNOG_12184"/>
<dbReference type="Proteomes" id="UP000001055">
    <property type="component" value="Unassembled WGS sequence"/>
</dbReference>
<evidence type="ECO:0000313" key="1">
    <source>
        <dbReference type="EMBL" id="EAT80596.1"/>
    </source>
</evidence>
<dbReference type="InParanoid" id="Q0U7T0"/>
<proteinExistence type="predicted"/>
<dbReference type="EMBL" id="CH445345">
    <property type="protein sequence ID" value="EAT80596.1"/>
    <property type="molecule type" value="Genomic_DNA"/>
</dbReference>
<dbReference type="HOGENOM" id="CLU_3392493_0_0_1"/>
<dbReference type="GeneID" id="5979323"/>
<organism evidence="1 2">
    <name type="scientific">Phaeosphaeria nodorum (strain SN15 / ATCC MYA-4574 / FGSC 10173)</name>
    <name type="common">Glume blotch fungus</name>
    <name type="synonym">Parastagonospora nodorum</name>
    <dbReference type="NCBI Taxonomy" id="321614"/>
    <lineage>
        <taxon>Eukaryota</taxon>
        <taxon>Fungi</taxon>
        <taxon>Dikarya</taxon>
        <taxon>Ascomycota</taxon>
        <taxon>Pezizomycotina</taxon>
        <taxon>Dothideomycetes</taxon>
        <taxon>Pleosporomycetidae</taxon>
        <taxon>Pleosporales</taxon>
        <taxon>Pleosporineae</taxon>
        <taxon>Phaeosphaeriaceae</taxon>
        <taxon>Parastagonospora</taxon>
    </lineage>
</organism>
<name>Q0U7T0_PHANO</name>
<evidence type="ECO:0000313" key="2">
    <source>
        <dbReference type="Proteomes" id="UP000001055"/>
    </source>
</evidence>